<organism evidence="2 3">
    <name type="scientific">Psychrobacillus faecigallinarum</name>
    <dbReference type="NCBI Taxonomy" id="2762235"/>
    <lineage>
        <taxon>Bacteria</taxon>
        <taxon>Bacillati</taxon>
        <taxon>Bacillota</taxon>
        <taxon>Bacilli</taxon>
        <taxon>Bacillales</taxon>
        <taxon>Bacillaceae</taxon>
        <taxon>Psychrobacillus</taxon>
    </lineage>
</organism>
<dbReference type="PANTHER" id="PTHR46211:SF7">
    <property type="entry name" value="GLYCEROPHOSPHODIESTER PHOSPHODIESTERASE"/>
    <property type="match status" value="1"/>
</dbReference>
<dbReference type="Gene3D" id="3.20.20.190">
    <property type="entry name" value="Phosphatidylinositol (PI) phosphodiesterase"/>
    <property type="match status" value="1"/>
</dbReference>
<protein>
    <submittedName>
        <fullName evidence="2">Glycerophosphodiester phosphodiesterase</fullName>
    </submittedName>
</protein>
<dbReference type="Proteomes" id="UP000640786">
    <property type="component" value="Unassembled WGS sequence"/>
</dbReference>
<comment type="caution">
    <text evidence="2">The sequence shown here is derived from an EMBL/GenBank/DDBJ whole genome shotgun (WGS) entry which is preliminary data.</text>
</comment>
<proteinExistence type="predicted"/>
<dbReference type="PANTHER" id="PTHR46211">
    <property type="entry name" value="GLYCEROPHOSPHORYL DIESTER PHOSPHODIESTERASE"/>
    <property type="match status" value="1"/>
</dbReference>
<gene>
    <name evidence="2" type="ORF">H9650_12015</name>
</gene>
<evidence type="ECO:0000259" key="1">
    <source>
        <dbReference type="PROSITE" id="PS51704"/>
    </source>
</evidence>
<reference evidence="2 3" key="1">
    <citation type="submission" date="2020-08" db="EMBL/GenBank/DDBJ databases">
        <title>A Genomic Blueprint of the Chicken Gut Microbiome.</title>
        <authorList>
            <person name="Gilroy R."/>
            <person name="Ravi A."/>
            <person name="Getino M."/>
            <person name="Pursley I."/>
            <person name="Horton D.L."/>
            <person name="Alikhan N.-F."/>
            <person name="Baker D."/>
            <person name="Gharbi K."/>
            <person name="Hall N."/>
            <person name="Watson M."/>
            <person name="Adriaenssens E.M."/>
            <person name="Foster-Nyarko E."/>
            <person name="Jarju S."/>
            <person name="Secka A."/>
            <person name="Antonio M."/>
            <person name="Oren A."/>
            <person name="Chaudhuri R."/>
            <person name="La Ragione R.M."/>
            <person name="Hildebrand F."/>
            <person name="Pallen M.J."/>
        </authorList>
    </citation>
    <scope>NUCLEOTIDE SEQUENCE [LARGE SCALE GENOMIC DNA]</scope>
    <source>
        <strain evidence="2 3">Sa2BUA9</strain>
    </source>
</reference>
<dbReference type="PROSITE" id="PS51704">
    <property type="entry name" value="GP_PDE"/>
    <property type="match status" value="1"/>
</dbReference>
<dbReference type="SUPFAM" id="SSF51695">
    <property type="entry name" value="PLC-like phosphodiesterases"/>
    <property type="match status" value="1"/>
</dbReference>
<dbReference type="EMBL" id="JACSQO010000005">
    <property type="protein sequence ID" value="MBD7944841.1"/>
    <property type="molecule type" value="Genomic_DNA"/>
</dbReference>
<keyword evidence="3" id="KW-1185">Reference proteome</keyword>
<dbReference type="RefSeq" id="WP_191697326.1">
    <property type="nucleotide sequence ID" value="NZ_JACSQO010000005.1"/>
</dbReference>
<name>A0ABR8RAR6_9BACI</name>
<accession>A0ABR8RAR6</accession>
<dbReference type="InterPro" id="IPR017946">
    <property type="entry name" value="PLC-like_Pdiesterase_TIM-brl"/>
</dbReference>
<evidence type="ECO:0000313" key="3">
    <source>
        <dbReference type="Proteomes" id="UP000640786"/>
    </source>
</evidence>
<dbReference type="InterPro" id="IPR030395">
    <property type="entry name" value="GP_PDE_dom"/>
</dbReference>
<dbReference type="Pfam" id="PF03009">
    <property type="entry name" value="GDPD"/>
    <property type="match status" value="1"/>
</dbReference>
<evidence type="ECO:0000313" key="2">
    <source>
        <dbReference type="EMBL" id="MBD7944841.1"/>
    </source>
</evidence>
<sequence length="288" mass="32529">MRKSSLILLIFIVLIGGCKGSEVTPIASDEFFVIAHRGASTYAPEHTMVAYEVAEQLGATYIEIDLQMTKDGSLIAMHDEKVDRTTDGEGLVKDFTLEELKELNAGKWFNDAYPEFANEVYEKVRVPTLREIFENFGDRVNYYIEMKSPKIYEDMEEELLALLEEYNLLNHQSEIPKVIVQSFNRASLIEFHELEPSIPLIQLLSYKEKAELTNQEIKSLNIYASGIGVNVNAVDGTFIHEAQENGLKVHLFSLKSEADIKKALIYKADGIFADAPNIAIDILQNTED</sequence>
<feature type="domain" description="GP-PDE" evidence="1">
    <location>
        <begin position="31"/>
        <end position="283"/>
    </location>
</feature>
<dbReference type="PROSITE" id="PS51257">
    <property type="entry name" value="PROKAR_LIPOPROTEIN"/>
    <property type="match status" value="1"/>
</dbReference>